<dbReference type="Gene3D" id="3.30.420.10">
    <property type="entry name" value="Ribonuclease H-like superfamily/Ribonuclease H"/>
    <property type="match status" value="1"/>
</dbReference>
<proteinExistence type="predicted"/>
<dbReference type="InterPro" id="IPR036397">
    <property type="entry name" value="RNaseH_sf"/>
</dbReference>
<dbReference type="GO" id="GO:0004523">
    <property type="term" value="F:RNA-DNA hybrid ribonuclease activity"/>
    <property type="evidence" value="ECO:0007669"/>
    <property type="project" value="InterPro"/>
</dbReference>
<sequence>MDKRNPRSYAFPISLCGFRGKGEIRGGLEQYKPKFEYKIWWLLRDTTILVAEARAIRESLSYCSEHGITNLIIETNSLAMVHIIEVDWDVPLNVALEVIFFINYFKDTQIEGIKLLNLDKQGMSYIRRNTKE</sequence>
<organism evidence="2">
    <name type="scientific">Solanum lycopersicum</name>
    <name type="common">Tomato</name>
    <name type="synonym">Lycopersicon esculentum</name>
    <dbReference type="NCBI Taxonomy" id="4081"/>
    <lineage>
        <taxon>Eukaryota</taxon>
        <taxon>Viridiplantae</taxon>
        <taxon>Streptophyta</taxon>
        <taxon>Embryophyta</taxon>
        <taxon>Tracheophyta</taxon>
        <taxon>Spermatophyta</taxon>
        <taxon>Magnoliopsida</taxon>
        <taxon>eudicotyledons</taxon>
        <taxon>Gunneridae</taxon>
        <taxon>Pentapetalae</taxon>
        <taxon>asterids</taxon>
        <taxon>lamiids</taxon>
        <taxon>Solanales</taxon>
        <taxon>Solanaceae</taxon>
        <taxon>Solanoideae</taxon>
        <taxon>Solaneae</taxon>
        <taxon>Solanum</taxon>
        <taxon>Solanum subgen. Lycopersicon</taxon>
    </lineage>
</organism>
<dbReference type="SUPFAM" id="SSF53098">
    <property type="entry name" value="Ribonuclease H-like"/>
    <property type="match status" value="1"/>
</dbReference>
<evidence type="ECO:0000313" key="2">
    <source>
        <dbReference type="EnsemblPlants" id="Solyc06g048375.1.1"/>
    </source>
</evidence>
<protein>
    <recommendedName>
        <fullName evidence="1">RNase H type-1 domain-containing protein</fullName>
    </recommendedName>
</protein>
<dbReference type="GO" id="GO:0003676">
    <property type="term" value="F:nucleic acid binding"/>
    <property type="evidence" value="ECO:0007669"/>
    <property type="project" value="InterPro"/>
</dbReference>
<accession>A0A3Q7GUW5</accession>
<dbReference type="InParanoid" id="A0A3Q7GUW5"/>
<reference evidence="2" key="2">
    <citation type="submission" date="2019-01" db="UniProtKB">
        <authorList>
            <consortium name="EnsemblPlants"/>
        </authorList>
    </citation>
    <scope>IDENTIFICATION</scope>
    <source>
        <strain evidence="2">cv. Heinz 1706</strain>
    </source>
</reference>
<dbReference type="InterPro" id="IPR002156">
    <property type="entry name" value="RNaseH_domain"/>
</dbReference>
<evidence type="ECO:0000313" key="3">
    <source>
        <dbReference type="Proteomes" id="UP000004994"/>
    </source>
</evidence>
<dbReference type="Pfam" id="PF13456">
    <property type="entry name" value="RVT_3"/>
    <property type="match status" value="1"/>
</dbReference>
<dbReference type="Gramene" id="Solyc06g048375.1.1">
    <property type="protein sequence ID" value="Solyc06g048375.1.1"/>
    <property type="gene ID" value="Solyc06g048375.1"/>
</dbReference>
<evidence type="ECO:0000259" key="1">
    <source>
        <dbReference type="Pfam" id="PF13456"/>
    </source>
</evidence>
<dbReference type="AlphaFoldDB" id="A0A3Q7GUW5"/>
<dbReference type="EnsemblPlants" id="Solyc06g048375.1.1">
    <property type="protein sequence ID" value="Solyc06g048375.1.1"/>
    <property type="gene ID" value="Solyc06g048375.1"/>
</dbReference>
<dbReference type="InterPro" id="IPR012337">
    <property type="entry name" value="RNaseH-like_sf"/>
</dbReference>
<name>A0A3Q7GUW5_SOLLC</name>
<keyword evidence="3" id="KW-1185">Reference proteome</keyword>
<reference evidence="2" key="1">
    <citation type="journal article" date="2012" name="Nature">
        <title>The tomato genome sequence provides insights into fleshy fruit evolution.</title>
        <authorList>
            <consortium name="Tomato Genome Consortium"/>
        </authorList>
    </citation>
    <scope>NUCLEOTIDE SEQUENCE [LARGE SCALE GENOMIC DNA]</scope>
    <source>
        <strain evidence="2">cv. Heinz 1706</strain>
    </source>
</reference>
<feature type="domain" description="RNase H type-1" evidence="1">
    <location>
        <begin position="42"/>
        <end position="88"/>
    </location>
</feature>
<dbReference type="Proteomes" id="UP000004994">
    <property type="component" value="Chromosome 6"/>
</dbReference>